<keyword evidence="2" id="KW-1185">Reference proteome</keyword>
<evidence type="ECO:0000313" key="2">
    <source>
        <dbReference type="Proteomes" id="UP000053237"/>
    </source>
</evidence>
<accession>A0A024G5X8</accession>
<name>A0A024G5X8_9STRA</name>
<proteinExistence type="predicted"/>
<protein>
    <submittedName>
        <fullName evidence="1">Uncharacterized protein</fullName>
    </submittedName>
</protein>
<evidence type="ECO:0000313" key="1">
    <source>
        <dbReference type="EMBL" id="CCI41725.1"/>
    </source>
</evidence>
<dbReference type="EMBL" id="CAIX01000024">
    <property type="protein sequence ID" value="CCI41725.1"/>
    <property type="molecule type" value="Genomic_DNA"/>
</dbReference>
<sequence>MTLPIQNQNVVRTDVPLGLFASPSISRIVMSSDAIVRKASSTFCAFLALVSRNGMDRLSANAFAVSYDTARFSAISLLFPTNSLHVPSLAYRFTSFSQSFT</sequence>
<dbReference type="AlphaFoldDB" id="A0A024G5X8"/>
<dbReference type="InParanoid" id="A0A024G5X8"/>
<gene>
    <name evidence="1" type="ORF">BN9_025090</name>
</gene>
<dbReference type="Proteomes" id="UP000053237">
    <property type="component" value="Unassembled WGS sequence"/>
</dbReference>
<comment type="caution">
    <text evidence="1">The sequence shown here is derived from an EMBL/GenBank/DDBJ whole genome shotgun (WGS) entry which is preliminary data.</text>
</comment>
<organism evidence="1 2">
    <name type="scientific">Albugo candida</name>
    <dbReference type="NCBI Taxonomy" id="65357"/>
    <lineage>
        <taxon>Eukaryota</taxon>
        <taxon>Sar</taxon>
        <taxon>Stramenopiles</taxon>
        <taxon>Oomycota</taxon>
        <taxon>Peronosporomycetes</taxon>
        <taxon>Albuginales</taxon>
        <taxon>Albuginaceae</taxon>
        <taxon>Albugo</taxon>
    </lineage>
</organism>
<reference evidence="1 2" key="1">
    <citation type="submission" date="2012-05" db="EMBL/GenBank/DDBJ databases">
        <title>Recombination and specialization in a pathogen metapopulation.</title>
        <authorList>
            <person name="Gardiner A."/>
            <person name="Kemen E."/>
            <person name="Schultz-Larsen T."/>
            <person name="MacLean D."/>
            <person name="Van Oosterhout C."/>
            <person name="Jones J.D.G."/>
        </authorList>
    </citation>
    <scope>NUCLEOTIDE SEQUENCE [LARGE SCALE GENOMIC DNA]</scope>
    <source>
        <strain evidence="1 2">Ac Nc2</strain>
    </source>
</reference>